<feature type="region of interest" description="Disordered" evidence="1">
    <location>
        <begin position="1"/>
        <end position="24"/>
    </location>
</feature>
<protein>
    <submittedName>
        <fullName evidence="2">Uncharacterized protein</fullName>
    </submittedName>
</protein>
<dbReference type="EMBL" id="JROU02001937">
    <property type="protein sequence ID" value="OEH74778.1"/>
    <property type="molecule type" value="Genomic_DNA"/>
</dbReference>
<dbReference type="InParanoid" id="A0A1D3CUB5"/>
<organism evidence="2 3">
    <name type="scientific">Cyclospora cayetanensis</name>
    <dbReference type="NCBI Taxonomy" id="88456"/>
    <lineage>
        <taxon>Eukaryota</taxon>
        <taxon>Sar</taxon>
        <taxon>Alveolata</taxon>
        <taxon>Apicomplexa</taxon>
        <taxon>Conoidasida</taxon>
        <taxon>Coccidia</taxon>
        <taxon>Eucoccidiorida</taxon>
        <taxon>Eimeriorina</taxon>
        <taxon>Eimeriidae</taxon>
        <taxon>Cyclospora</taxon>
    </lineage>
</organism>
<dbReference type="Proteomes" id="UP000095192">
    <property type="component" value="Unassembled WGS sequence"/>
</dbReference>
<feature type="compositionally biased region" description="Low complexity" evidence="1">
    <location>
        <begin position="46"/>
        <end position="64"/>
    </location>
</feature>
<evidence type="ECO:0000313" key="2">
    <source>
        <dbReference type="EMBL" id="OEH74778.1"/>
    </source>
</evidence>
<proteinExistence type="predicted"/>
<name>A0A1D3CUB5_9EIME</name>
<keyword evidence="3" id="KW-1185">Reference proteome</keyword>
<evidence type="ECO:0000313" key="3">
    <source>
        <dbReference type="Proteomes" id="UP000095192"/>
    </source>
</evidence>
<dbReference type="VEuPathDB" id="ToxoDB:cyc_05298"/>
<feature type="compositionally biased region" description="Basic and acidic residues" evidence="1">
    <location>
        <begin position="65"/>
        <end position="75"/>
    </location>
</feature>
<evidence type="ECO:0000256" key="1">
    <source>
        <dbReference type="SAM" id="MobiDB-lite"/>
    </source>
</evidence>
<gene>
    <name evidence="2" type="ORF">cyc_05298</name>
</gene>
<accession>A0A1D3CUB5</accession>
<dbReference type="AlphaFoldDB" id="A0A1D3CUB5"/>
<comment type="caution">
    <text evidence="2">The sequence shown here is derived from an EMBL/GenBank/DDBJ whole genome shotgun (WGS) entry which is preliminary data.</text>
</comment>
<sequence>MLSHASEGPCPSSILHTGTRNRSDGSGFGWNPFTTFCGVTFSSYPQDCSQPSSGDGSSSKSCSSGRDRTGEAPAS</sequence>
<feature type="region of interest" description="Disordered" evidence="1">
    <location>
        <begin position="46"/>
        <end position="75"/>
    </location>
</feature>
<reference evidence="2 3" key="1">
    <citation type="journal article" date="2016" name="BMC Genomics">
        <title>Comparative genomics reveals Cyclospora cayetanensis possesses coccidia-like metabolism and invasion components but unique surface antigens.</title>
        <authorList>
            <person name="Liu S."/>
            <person name="Wang L."/>
            <person name="Zheng H."/>
            <person name="Xu Z."/>
            <person name="Roellig D.M."/>
            <person name="Li N."/>
            <person name="Frace M.A."/>
            <person name="Tang K."/>
            <person name="Arrowood M.J."/>
            <person name="Moss D.M."/>
            <person name="Zhang L."/>
            <person name="Feng Y."/>
            <person name="Xiao L."/>
        </authorList>
    </citation>
    <scope>NUCLEOTIDE SEQUENCE [LARGE SCALE GENOMIC DNA]</scope>
    <source>
        <strain evidence="2 3">CHN_HEN01</strain>
    </source>
</reference>